<name>A0A8D8KHT5_CULPI</name>
<proteinExistence type="predicted"/>
<protein>
    <submittedName>
        <fullName evidence="1">(northern house mosquito) hypothetical protein</fullName>
    </submittedName>
</protein>
<dbReference type="EMBL" id="HBUE01213986">
    <property type="protein sequence ID" value="CAG6535814.1"/>
    <property type="molecule type" value="Transcribed_RNA"/>
</dbReference>
<dbReference type="EMBL" id="HBUE01320493">
    <property type="protein sequence ID" value="CAG6587802.1"/>
    <property type="molecule type" value="Transcribed_RNA"/>
</dbReference>
<evidence type="ECO:0000313" key="1">
    <source>
        <dbReference type="EMBL" id="CAG6587802.1"/>
    </source>
</evidence>
<dbReference type="AlphaFoldDB" id="A0A8D8KHT5"/>
<organism evidence="1">
    <name type="scientific">Culex pipiens</name>
    <name type="common">House mosquito</name>
    <dbReference type="NCBI Taxonomy" id="7175"/>
    <lineage>
        <taxon>Eukaryota</taxon>
        <taxon>Metazoa</taxon>
        <taxon>Ecdysozoa</taxon>
        <taxon>Arthropoda</taxon>
        <taxon>Hexapoda</taxon>
        <taxon>Insecta</taxon>
        <taxon>Pterygota</taxon>
        <taxon>Neoptera</taxon>
        <taxon>Endopterygota</taxon>
        <taxon>Diptera</taxon>
        <taxon>Nematocera</taxon>
        <taxon>Culicoidea</taxon>
        <taxon>Culicidae</taxon>
        <taxon>Culicinae</taxon>
        <taxon>Culicini</taxon>
        <taxon>Culex</taxon>
        <taxon>Culex</taxon>
    </lineage>
</organism>
<sequence length="128" mass="13898">MIFLVHDNVCGIAAPVEAHIALEATVGVFRVDVDQQVGAVRCDQVAIGALEPALAQAGRSRTVHIVVIRQMLFHHEATVGGERTSAGHTLEQTVQADLLEHLAAVFLALRRHHVGPRLQPHRTLWSGL</sequence>
<accession>A0A8D8KHT5</accession>
<reference evidence="1" key="1">
    <citation type="submission" date="2021-05" db="EMBL/GenBank/DDBJ databases">
        <authorList>
            <person name="Alioto T."/>
            <person name="Alioto T."/>
            <person name="Gomez Garrido J."/>
        </authorList>
    </citation>
    <scope>NUCLEOTIDE SEQUENCE</scope>
</reference>